<protein>
    <submittedName>
        <fullName evidence="2">V-SNARE coiled-coil homology domain-containing protein</fullName>
    </submittedName>
</protein>
<dbReference type="WBParaSite" id="JU765_v2.g17165.t1">
    <property type="protein sequence ID" value="JU765_v2.g17165.t1"/>
    <property type="gene ID" value="JU765_v2.g17165"/>
</dbReference>
<reference evidence="2" key="1">
    <citation type="submission" date="2022-11" db="UniProtKB">
        <authorList>
            <consortium name="WormBaseParasite"/>
        </authorList>
    </citation>
    <scope>IDENTIFICATION</scope>
</reference>
<proteinExistence type="predicted"/>
<evidence type="ECO:0000313" key="1">
    <source>
        <dbReference type="Proteomes" id="UP000887576"/>
    </source>
</evidence>
<sequence length="165" mass="19207">MSSPVQVDVEKNSPSDDRINQVRQQVNEVKNIMSDNVVRIMERGERLDDLDTRTEALHASSQNFQTTARQVHRKMWFKNLKWTIIMGVVILLVIALIVILILNGSGAIKFSHCGFKSLILYSHSFLTNWIFSYSCSYPSRNFTENVYYFNNYSRSIQILNSKFFK</sequence>
<evidence type="ECO:0000313" key="2">
    <source>
        <dbReference type="WBParaSite" id="JU765_v2.g17165.t1"/>
    </source>
</evidence>
<dbReference type="Proteomes" id="UP000887576">
    <property type="component" value="Unplaced"/>
</dbReference>
<name>A0AC34QKE0_9BILA</name>
<organism evidence="1 2">
    <name type="scientific">Panagrolaimus sp. JU765</name>
    <dbReference type="NCBI Taxonomy" id="591449"/>
    <lineage>
        <taxon>Eukaryota</taxon>
        <taxon>Metazoa</taxon>
        <taxon>Ecdysozoa</taxon>
        <taxon>Nematoda</taxon>
        <taxon>Chromadorea</taxon>
        <taxon>Rhabditida</taxon>
        <taxon>Tylenchina</taxon>
        <taxon>Panagrolaimomorpha</taxon>
        <taxon>Panagrolaimoidea</taxon>
        <taxon>Panagrolaimidae</taxon>
        <taxon>Panagrolaimus</taxon>
    </lineage>
</organism>
<accession>A0AC34QKE0</accession>